<keyword evidence="5" id="KW-0653">Protein transport</keyword>
<keyword evidence="3" id="KW-0808">Transferase</keyword>
<evidence type="ECO:0000256" key="5">
    <source>
        <dbReference type="ARBA" id="ARBA00022927"/>
    </source>
</evidence>
<dbReference type="RefSeq" id="XP_064768688.1">
    <property type="nucleotide sequence ID" value="XM_064914071.1"/>
</dbReference>
<reference evidence="8 9" key="1">
    <citation type="submission" date="2024-03" db="EMBL/GenBank/DDBJ databases">
        <title>Genome-scale model development and genomic sequencing of the oleaginous clade Lipomyces.</title>
        <authorList>
            <consortium name="Lawrence Berkeley National Laboratory"/>
            <person name="Czajka J.J."/>
            <person name="Han Y."/>
            <person name="Kim J."/>
            <person name="Mondo S.J."/>
            <person name="Hofstad B.A."/>
            <person name="Robles A."/>
            <person name="Haridas S."/>
            <person name="Riley R."/>
            <person name="LaButti K."/>
            <person name="Pangilinan J."/>
            <person name="Andreopoulos W."/>
            <person name="Lipzen A."/>
            <person name="Yan J."/>
            <person name="Wang M."/>
            <person name="Ng V."/>
            <person name="Grigoriev I.V."/>
            <person name="Spatafora J.W."/>
            <person name="Magnuson J.K."/>
            <person name="Baker S.E."/>
            <person name="Pomraning K.R."/>
        </authorList>
    </citation>
    <scope>NUCLEOTIDE SEQUENCE [LARGE SCALE GENOMIC DNA]</scope>
    <source>
        <strain evidence="8 9">Phaff 52-87</strain>
    </source>
</reference>
<evidence type="ECO:0000256" key="6">
    <source>
        <dbReference type="ARBA" id="ARBA00023006"/>
    </source>
</evidence>
<proteinExistence type="inferred from homology"/>
<organism evidence="8 9">
    <name type="scientific">Myxozyma melibiosi</name>
    <dbReference type="NCBI Taxonomy" id="54550"/>
    <lineage>
        <taxon>Eukaryota</taxon>
        <taxon>Fungi</taxon>
        <taxon>Dikarya</taxon>
        <taxon>Ascomycota</taxon>
        <taxon>Saccharomycotina</taxon>
        <taxon>Lipomycetes</taxon>
        <taxon>Lipomycetales</taxon>
        <taxon>Lipomycetaceae</taxon>
        <taxon>Myxozyma</taxon>
    </lineage>
</organism>
<evidence type="ECO:0000256" key="4">
    <source>
        <dbReference type="ARBA" id="ARBA00022786"/>
    </source>
</evidence>
<dbReference type="InterPro" id="IPR007135">
    <property type="entry name" value="Atg3/Atg10"/>
</dbReference>
<evidence type="ECO:0000313" key="9">
    <source>
        <dbReference type="Proteomes" id="UP001498771"/>
    </source>
</evidence>
<keyword evidence="4" id="KW-0833">Ubl conjugation pathway</keyword>
<comment type="caution">
    <text evidence="8">The sequence shown here is derived from an EMBL/GenBank/DDBJ whole genome shotgun (WGS) entry which is preliminary data.</text>
</comment>
<evidence type="ECO:0000256" key="3">
    <source>
        <dbReference type="ARBA" id="ARBA00022679"/>
    </source>
</evidence>
<comment type="similarity">
    <text evidence="1">Belongs to the ATG10 family.</text>
</comment>
<dbReference type="Gene3D" id="3.30.1460.50">
    <property type="match status" value="1"/>
</dbReference>
<accession>A0ABR1F729</accession>
<gene>
    <name evidence="8" type="ORF">BZA70DRAFT_288845</name>
</gene>
<keyword evidence="5" id="KW-0813">Transport</keyword>
<dbReference type="PANTHER" id="PTHR14957">
    <property type="entry name" value="UBIQUITIN-LIKE-CONJUGATING ENZYME ATG10"/>
    <property type="match status" value="1"/>
</dbReference>
<dbReference type="GeneID" id="90039583"/>
<dbReference type="EMBL" id="JBBJBU010000004">
    <property type="protein sequence ID" value="KAK7205655.1"/>
    <property type="molecule type" value="Genomic_DNA"/>
</dbReference>
<sequence length="179" mass="19706">MSNDYSCSFPFLDSHEFARAASALIPRLQRAGLACRLSGPNECPDAVEFTVLRDTDHFTVRTQAHIVLSPVYALPTLYFVSTLTDGLTSSTRAITLVDELYKYTIPHSAQPILEHSGIYGMSAVSQAENPITNLIGFYVHPCRTGEVMQTINQDRPIPIDEYLVVWFGIIGSVLGVGLL</sequence>
<dbReference type="Pfam" id="PF03987">
    <property type="entry name" value="Autophagy_act_C"/>
    <property type="match status" value="1"/>
</dbReference>
<evidence type="ECO:0000256" key="1">
    <source>
        <dbReference type="ARBA" id="ARBA00005696"/>
    </source>
</evidence>
<name>A0ABR1F729_9ASCO</name>
<evidence type="ECO:0000256" key="2">
    <source>
        <dbReference type="ARBA" id="ARBA00021099"/>
    </source>
</evidence>
<keyword evidence="9" id="KW-1185">Reference proteome</keyword>
<evidence type="ECO:0000313" key="8">
    <source>
        <dbReference type="EMBL" id="KAK7205655.1"/>
    </source>
</evidence>
<evidence type="ECO:0000256" key="7">
    <source>
        <dbReference type="ARBA" id="ARBA00029833"/>
    </source>
</evidence>
<protein>
    <recommendedName>
        <fullName evidence="2">Ubiquitin-like-conjugating enzyme ATG10</fullName>
    </recommendedName>
    <alternativeName>
        <fullName evidence="7">Autophagy-related protein 10</fullName>
    </alternativeName>
</protein>
<dbReference type="PANTHER" id="PTHR14957:SF1">
    <property type="entry name" value="UBIQUITIN-LIKE-CONJUGATING ENZYME ATG10"/>
    <property type="match status" value="1"/>
</dbReference>
<keyword evidence="6" id="KW-0072">Autophagy</keyword>
<dbReference type="Proteomes" id="UP001498771">
    <property type="component" value="Unassembled WGS sequence"/>
</dbReference>